<dbReference type="InterPro" id="IPR013866">
    <property type="entry name" value="Sphingolipid_d4-desaturase_N"/>
</dbReference>
<organism evidence="2 3">
    <name type="scientific">Ascosphaera apis ARSEF 7405</name>
    <dbReference type="NCBI Taxonomy" id="392613"/>
    <lineage>
        <taxon>Eukaryota</taxon>
        <taxon>Fungi</taxon>
        <taxon>Dikarya</taxon>
        <taxon>Ascomycota</taxon>
        <taxon>Pezizomycotina</taxon>
        <taxon>Eurotiomycetes</taxon>
        <taxon>Eurotiomycetidae</taxon>
        <taxon>Onygenales</taxon>
        <taxon>Ascosphaeraceae</taxon>
        <taxon>Ascosphaera</taxon>
    </lineage>
</organism>
<dbReference type="EMBL" id="AZGZ01000046">
    <property type="protein sequence ID" value="KZZ86848.1"/>
    <property type="molecule type" value="Genomic_DNA"/>
</dbReference>
<reference evidence="2 3" key="1">
    <citation type="journal article" date="2016" name="Genome Biol. Evol.">
        <title>Divergent and convergent evolution of fungal pathogenicity.</title>
        <authorList>
            <person name="Shang Y."/>
            <person name="Xiao G."/>
            <person name="Zheng P."/>
            <person name="Cen K."/>
            <person name="Zhan S."/>
            <person name="Wang C."/>
        </authorList>
    </citation>
    <scope>NUCLEOTIDE SEQUENCE [LARGE SCALE GENOMIC DNA]</scope>
    <source>
        <strain evidence="2 3">ARSEF 7405</strain>
    </source>
</reference>
<proteinExistence type="predicted"/>
<dbReference type="PANTHER" id="PTHR12879:SF8">
    <property type="entry name" value="SPHINGOLIPID DELTA(4)-DESATURASE DES1"/>
    <property type="match status" value="1"/>
</dbReference>
<gene>
    <name evidence="2" type="ORF">AAP_06187</name>
</gene>
<protein>
    <submittedName>
        <fullName evidence="2">Sphingolipid desaturase</fullName>
    </submittedName>
</protein>
<dbReference type="GO" id="GO:0016020">
    <property type="term" value="C:membrane"/>
    <property type="evidence" value="ECO:0007669"/>
    <property type="project" value="GOC"/>
</dbReference>
<dbReference type="VEuPathDB" id="FungiDB:AAP_06187"/>
<evidence type="ECO:0000313" key="3">
    <source>
        <dbReference type="Proteomes" id="UP000242877"/>
    </source>
</evidence>
<dbReference type="AlphaFoldDB" id="A0A167V051"/>
<dbReference type="SMART" id="SM01269">
    <property type="entry name" value="Lipid_DES"/>
    <property type="match status" value="1"/>
</dbReference>
<comment type="caution">
    <text evidence="2">The sequence shown here is derived from an EMBL/GenBank/DDBJ whole genome shotgun (WGS) entry which is preliminary data.</text>
</comment>
<accession>A0A167V051</accession>
<evidence type="ECO:0000259" key="1">
    <source>
        <dbReference type="SMART" id="SM01269"/>
    </source>
</evidence>
<evidence type="ECO:0000313" key="2">
    <source>
        <dbReference type="EMBL" id="KZZ86848.1"/>
    </source>
</evidence>
<dbReference type="GO" id="GO:0046513">
    <property type="term" value="P:ceramide biosynthetic process"/>
    <property type="evidence" value="ECO:0007669"/>
    <property type="project" value="TreeGrafter"/>
</dbReference>
<keyword evidence="3" id="KW-1185">Reference proteome</keyword>
<sequence>MDSAVSSGTDGPPQKIDGKLVDKDILPDHEKVVDFYWADSEEPHRRRRMAIIKAHPEVTKLCGPEPLTKWVVSGVVLTQVICAYLLRDTPILSWRFFLTAYVIGATANQNLFMAIHEISHNLAFKSAMGNRLLAMFANLPIGIPYSAAFRQQANHS</sequence>
<feature type="domain" description="Sphingolipid delta4-desaturase N-terminal" evidence="1">
    <location>
        <begin position="30"/>
        <end position="68"/>
    </location>
</feature>
<dbReference type="Pfam" id="PF08557">
    <property type="entry name" value="Lipid_DES"/>
    <property type="match status" value="1"/>
</dbReference>
<dbReference type="PANTHER" id="PTHR12879">
    <property type="entry name" value="SPHINGOLIPID DELTA 4 DESATURASE/C-4 HYDROXYLASE PROTEIN DES2"/>
    <property type="match status" value="1"/>
</dbReference>
<dbReference type="OrthoDB" id="200948at2759"/>
<dbReference type="Proteomes" id="UP000242877">
    <property type="component" value="Unassembled WGS sequence"/>
</dbReference>
<name>A0A167V051_9EURO</name>
<dbReference type="GO" id="GO:0042284">
    <property type="term" value="F:sphingolipid delta-4 desaturase activity"/>
    <property type="evidence" value="ECO:0007669"/>
    <property type="project" value="TreeGrafter"/>
</dbReference>